<dbReference type="PANTHER" id="PTHR30231:SF4">
    <property type="entry name" value="PROTEIN NEN2"/>
    <property type="match status" value="1"/>
</dbReference>
<dbReference type="SMART" id="SM00479">
    <property type="entry name" value="EXOIII"/>
    <property type="match status" value="1"/>
</dbReference>
<name>A0ABT1HPX9_STRSD</name>
<evidence type="ECO:0000256" key="4">
    <source>
        <dbReference type="SAM" id="MobiDB-lite"/>
    </source>
</evidence>
<evidence type="ECO:0000313" key="7">
    <source>
        <dbReference type="Proteomes" id="UP001205311"/>
    </source>
</evidence>
<evidence type="ECO:0000259" key="5">
    <source>
        <dbReference type="SMART" id="SM00479"/>
    </source>
</evidence>
<protein>
    <submittedName>
        <fullName evidence="6">DNA polymerase-3 subunit epsilon</fullName>
    </submittedName>
</protein>
<sequence>MAFDVESTGLDPATDRVVTATVVTITPGQPPQVRTWLADPGVEIPAEASAIHGISTEHARQHGRDAATVVAEIADALTEVWSPRVPLCVFNARFDLSLLTAELWRHHRRPFPVAGPVVDPMCLDRHLDRYRKGKRHLEALCEHYQVRLDHAHTSAGDALACARLAWRLAKRFPTEVGQVPLAELHERQGVWHAQQARGFADYLDRLAARASDPAEAAKLRSRAEGERAGADQWPVRAPSSTTLSEELGA</sequence>
<evidence type="ECO:0000256" key="1">
    <source>
        <dbReference type="ARBA" id="ARBA00022722"/>
    </source>
</evidence>
<dbReference type="Proteomes" id="UP001205311">
    <property type="component" value="Unassembled WGS sequence"/>
</dbReference>
<organism evidence="6 7">
    <name type="scientific">Streptoalloteichus tenebrarius (strain ATCC 17920 / DSM 40477 / JCM 4838 / CBS 697.72 / NBRC 16177 / NCIMB 11028 / NRRL B-12390 / A12253. 1 / ISP 5477)</name>
    <name type="common">Streptomyces tenebrarius</name>
    <dbReference type="NCBI Taxonomy" id="1933"/>
    <lineage>
        <taxon>Bacteria</taxon>
        <taxon>Bacillati</taxon>
        <taxon>Actinomycetota</taxon>
        <taxon>Actinomycetes</taxon>
        <taxon>Pseudonocardiales</taxon>
        <taxon>Pseudonocardiaceae</taxon>
        <taxon>Streptoalloteichus</taxon>
    </lineage>
</organism>
<dbReference type="EMBL" id="JAMTCP010000004">
    <property type="protein sequence ID" value="MCP2257567.1"/>
    <property type="molecule type" value="Genomic_DNA"/>
</dbReference>
<gene>
    <name evidence="6" type="ORF">LX15_001252</name>
</gene>
<reference evidence="6 7" key="1">
    <citation type="submission" date="2022-06" db="EMBL/GenBank/DDBJ databases">
        <title>Genomic Encyclopedia of Archaeal and Bacterial Type Strains, Phase II (KMG-II): from individual species to whole genera.</title>
        <authorList>
            <person name="Goeker M."/>
        </authorList>
    </citation>
    <scope>NUCLEOTIDE SEQUENCE [LARGE SCALE GENOMIC DNA]</scope>
    <source>
        <strain evidence="6 7">DSM 40477</strain>
    </source>
</reference>
<feature type="region of interest" description="Disordered" evidence="4">
    <location>
        <begin position="216"/>
        <end position="249"/>
    </location>
</feature>
<feature type="compositionally biased region" description="Basic and acidic residues" evidence="4">
    <location>
        <begin position="216"/>
        <end position="229"/>
    </location>
</feature>
<keyword evidence="7" id="KW-1185">Reference proteome</keyword>
<comment type="caution">
    <text evidence="6">The sequence shown here is derived from an EMBL/GenBank/DDBJ whole genome shotgun (WGS) entry which is preliminary data.</text>
</comment>
<evidence type="ECO:0000256" key="3">
    <source>
        <dbReference type="ARBA" id="ARBA00022839"/>
    </source>
</evidence>
<feature type="domain" description="Exonuclease" evidence="5">
    <location>
        <begin position="1"/>
        <end position="174"/>
    </location>
</feature>
<keyword evidence="2" id="KW-0378">Hydrolase</keyword>
<dbReference type="Gene3D" id="3.30.420.10">
    <property type="entry name" value="Ribonuclease H-like superfamily/Ribonuclease H"/>
    <property type="match status" value="1"/>
</dbReference>
<dbReference type="InterPro" id="IPR013520">
    <property type="entry name" value="Ribonucl_H"/>
</dbReference>
<dbReference type="PANTHER" id="PTHR30231">
    <property type="entry name" value="DNA POLYMERASE III SUBUNIT EPSILON"/>
    <property type="match status" value="1"/>
</dbReference>
<accession>A0ABT1HPX9</accession>
<dbReference type="InterPro" id="IPR012337">
    <property type="entry name" value="RNaseH-like_sf"/>
</dbReference>
<proteinExistence type="predicted"/>
<dbReference type="Pfam" id="PF00929">
    <property type="entry name" value="RNase_T"/>
    <property type="match status" value="1"/>
</dbReference>
<dbReference type="CDD" id="cd06127">
    <property type="entry name" value="DEDDh"/>
    <property type="match status" value="1"/>
</dbReference>
<dbReference type="NCBIfam" id="NF005927">
    <property type="entry name" value="PRK07942.1"/>
    <property type="match status" value="1"/>
</dbReference>
<evidence type="ECO:0000313" key="6">
    <source>
        <dbReference type="EMBL" id="MCP2257567.1"/>
    </source>
</evidence>
<feature type="compositionally biased region" description="Polar residues" evidence="4">
    <location>
        <begin position="238"/>
        <end position="249"/>
    </location>
</feature>
<keyword evidence="1" id="KW-0540">Nuclease</keyword>
<dbReference type="InterPro" id="IPR036397">
    <property type="entry name" value="RNaseH_sf"/>
</dbReference>
<evidence type="ECO:0000256" key="2">
    <source>
        <dbReference type="ARBA" id="ARBA00022801"/>
    </source>
</evidence>
<dbReference type="SUPFAM" id="SSF53098">
    <property type="entry name" value="Ribonuclease H-like"/>
    <property type="match status" value="1"/>
</dbReference>
<keyword evidence="3" id="KW-0269">Exonuclease</keyword>